<evidence type="ECO:0000313" key="2">
    <source>
        <dbReference type="Proteomes" id="UP000228976"/>
    </source>
</evidence>
<dbReference type="RefSeq" id="WP_094690193.1">
    <property type="nucleotide sequence ID" value="NZ_JACBYZ010000001.1"/>
</dbReference>
<keyword evidence="2" id="KW-1185">Reference proteome</keyword>
<proteinExistence type="predicted"/>
<comment type="caution">
    <text evidence="1">The sequence shown here is derived from an EMBL/GenBank/DDBJ whole genome shotgun (WGS) entry which is preliminary data.</text>
</comment>
<evidence type="ECO:0000313" key="1">
    <source>
        <dbReference type="EMBL" id="OZG55315.1"/>
    </source>
</evidence>
<reference evidence="1 2" key="1">
    <citation type="journal article" date="2017" name="BMC Genomics">
        <title>Comparative genomic and phylogenomic analyses of the Bifidobacteriaceae family.</title>
        <authorList>
            <person name="Lugli G.A."/>
            <person name="Milani C."/>
            <person name="Turroni F."/>
            <person name="Duranti S."/>
            <person name="Mancabelli L."/>
            <person name="Mangifesta M."/>
            <person name="Ferrario C."/>
            <person name="Modesto M."/>
            <person name="Mattarelli P."/>
            <person name="Jiri K."/>
            <person name="van Sinderen D."/>
            <person name="Ventura M."/>
        </authorList>
    </citation>
    <scope>NUCLEOTIDE SEQUENCE [LARGE SCALE GENOMIC DNA]</scope>
    <source>
        <strain evidence="1 2">LMG 21773</strain>
    </source>
</reference>
<gene>
    <name evidence="1" type="ORF">AEAE_1112</name>
</gene>
<accession>A0A261F8C3</accession>
<dbReference type="Proteomes" id="UP000228976">
    <property type="component" value="Unassembled WGS sequence"/>
</dbReference>
<organism evidence="1 2">
    <name type="scientific">Aeriscardovia aeriphila</name>
    <dbReference type="NCBI Taxonomy" id="218139"/>
    <lineage>
        <taxon>Bacteria</taxon>
        <taxon>Bacillati</taxon>
        <taxon>Actinomycetota</taxon>
        <taxon>Actinomycetes</taxon>
        <taxon>Bifidobacteriales</taxon>
        <taxon>Bifidobacteriaceae</taxon>
        <taxon>Aeriscardovia</taxon>
    </lineage>
</organism>
<dbReference type="EMBL" id="MWWU01000003">
    <property type="protein sequence ID" value="OZG55315.1"/>
    <property type="molecule type" value="Genomic_DNA"/>
</dbReference>
<dbReference type="AlphaFoldDB" id="A0A261F8C3"/>
<sequence length="63" mass="6939">MEKYSEELQIARNDIHIVPEATMADFEKGAVEGVGSKYSPRRGYRIAGVTGPVDMRVGLGEQQ</sequence>
<protein>
    <submittedName>
        <fullName evidence="1">Uncharacterized protein</fullName>
    </submittedName>
</protein>
<name>A0A261F8C3_9BIFI</name>